<dbReference type="Proteomes" id="UP001158576">
    <property type="component" value="Chromosome 1"/>
</dbReference>
<feature type="region of interest" description="Disordered" evidence="1">
    <location>
        <begin position="280"/>
        <end position="300"/>
    </location>
</feature>
<dbReference type="EMBL" id="OU015566">
    <property type="protein sequence ID" value="CAG5107056.1"/>
    <property type="molecule type" value="Genomic_DNA"/>
</dbReference>
<evidence type="ECO:0000313" key="3">
    <source>
        <dbReference type="EMBL" id="CAG5107056.1"/>
    </source>
</evidence>
<keyword evidence="4" id="KW-1185">Reference proteome</keyword>
<feature type="region of interest" description="Disordered" evidence="1">
    <location>
        <begin position="30"/>
        <end position="62"/>
    </location>
</feature>
<dbReference type="InterPro" id="IPR055261">
    <property type="entry name" value="PI_transfer_N"/>
</dbReference>
<gene>
    <name evidence="3" type="ORF">OKIOD_LOCUS11889</name>
</gene>
<dbReference type="PRINTS" id="PR00391">
    <property type="entry name" value="PITRANSFER"/>
</dbReference>
<feature type="domain" description="Phosphatidylinositol transfer protein N-terminal" evidence="2">
    <location>
        <begin position="3"/>
        <end position="281"/>
    </location>
</feature>
<evidence type="ECO:0000256" key="1">
    <source>
        <dbReference type="SAM" id="MobiDB-lite"/>
    </source>
</evidence>
<dbReference type="PANTHER" id="PTHR10658">
    <property type="entry name" value="PHOSPHATIDYLINOSITOL TRANSFER PROTEIN"/>
    <property type="match status" value="1"/>
</dbReference>
<dbReference type="Pfam" id="PF02121">
    <property type="entry name" value="IP_trans"/>
    <property type="match status" value="1"/>
</dbReference>
<proteinExistence type="predicted"/>
<protein>
    <submittedName>
        <fullName evidence="3">Oidioi.mRNA.OKI2018_I69.chr1.g3124.t1.cds</fullName>
    </submittedName>
</protein>
<dbReference type="PANTHER" id="PTHR10658:SF11">
    <property type="entry name" value="VIBRATOR, ISOFORM B"/>
    <property type="match status" value="1"/>
</dbReference>
<sequence>MTITKEYRITLPITLDEYRVAQLYSVAESSKNETGGGEGVEVLKNEPYTAEDPQSKNSKGRAGQFTHKLFHLESRVPAFIKMIAPKGSLTIDEQAWNGYPYCKTVITNPGYMKDAFFIELLTIHANDDGTTENIHELSASDWKKVEVVKIDICNPDPALSSADNDPKLDPLTYAHAESGRGPLTKTWLTDLRKMCEEIKAGRKEKTEVPVHMTCYKLVSCRFKWLGLQGRVENYIHKAQRRIFTLFHRQVFCWQGPHGEGTTGWYGMTMEDIRRIEDETKKALDAERNKGDKRGHGALED</sequence>
<evidence type="ECO:0000259" key="2">
    <source>
        <dbReference type="Pfam" id="PF02121"/>
    </source>
</evidence>
<accession>A0ABN7STU4</accession>
<dbReference type="Gene3D" id="3.30.530.20">
    <property type="match status" value="1"/>
</dbReference>
<dbReference type="InterPro" id="IPR001666">
    <property type="entry name" value="PI_transfer"/>
</dbReference>
<evidence type="ECO:0000313" key="4">
    <source>
        <dbReference type="Proteomes" id="UP001158576"/>
    </source>
</evidence>
<organism evidence="3 4">
    <name type="scientific">Oikopleura dioica</name>
    <name type="common">Tunicate</name>
    <dbReference type="NCBI Taxonomy" id="34765"/>
    <lineage>
        <taxon>Eukaryota</taxon>
        <taxon>Metazoa</taxon>
        <taxon>Chordata</taxon>
        <taxon>Tunicata</taxon>
        <taxon>Appendicularia</taxon>
        <taxon>Copelata</taxon>
        <taxon>Oikopleuridae</taxon>
        <taxon>Oikopleura</taxon>
    </lineage>
</organism>
<dbReference type="InterPro" id="IPR023393">
    <property type="entry name" value="START-like_dom_sf"/>
</dbReference>
<dbReference type="SUPFAM" id="SSF55961">
    <property type="entry name" value="Bet v1-like"/>
    <property type="match status" value="1"/>
</dbReference>
<name>A0ABN7STU4_OIKDI</name>
<reference evidence="3 4" key="1">
    <citation type="submission" date="2021-04" db="EMBL/GenBank/DDBJ databases">
        <authorList>
            <person name="Bliznina A."/>
        </authorList>
    </citation>
    <scope>NUCLEOTIDE SEQUENCE [LARGE SCALE GENOMIC DNA]</scope>
</reference>